<reference evidence="1" key="1">
    <citation type="journal article" date="2015" name="Nature">
        <title>Complex archaea that bridge the gap between prokaryotes and eukaryotes.</title>
        <authorList>
            <person name="Spang A."/>
            <person name="Saw J.H."/>
            <person name="Jorgensen S.L."/>
            <person name="Zaremba-Niedzwiedzka K."/>
            <person name="Martijn J."/>
            <person name="Lind A.E."/>
            <person name="van Eijk R."/>
            <person name="Schleper C."/>
            <person name="Guy L."/>
            <person name="Ettema T.J."/>
        </authorList>
    </citation>
    <scope>NUCLEOTIDE SEQUENCE</scope>
</reference>
<comment type="caution">
    <text evidence="1">The sequence shown here is derived from an EMBL/GenBank/DDBJ whole genome shotgun (WGS) entry which is preliminary data.</text>
</comment>
<protein>
    <submittedName>
        <fullName evidence="1">Uncharacterized protein</fullName>
    </submittedName>
</protein>
<organism evidence="1">
    <name type="scientific">marine sediment metagenome</name>
    <dbReference type="NCBI Taxonomy" id="412755"/>
    <lineage>
        <taxon>unclassified sequences</taxon>
        <taxon>metagenomes</taxon>
        <taxon>ecological metagenomes</taxon>
    </lineage>
</organism>
<sequence>MLKLRIATILFIISLLAMVFPPIAVAGDDESKELKADKYPTIVGQESQVDKHTKIKLLEKKYDSKGKLESLVFEATIDVVPQTLDNGNPFDTDWQKLKDSGGNEYYVSGANLFSAIVTSNGRVSVTDSANRISTWNPMVFLGPAIINQGVDAKLIKDPFNDYYGKNTLEWVYTYNQNDFPLNLFNLFNREITIKRLARAIEGSLIEYFIIYEDIGNEFRVFWASSGESNAEGTLSPAIAFDSSDHPQYLNVYNTADGFFIPASEFKNKVYPITVDPTSTFTTSSYDGEIAKSSGVYATARDSATGSIRNSNIGTIGQYYVGG</sequence>
<gene>
    <name evidence="1" type="ORF">LCGC14_2029620</name>
</gene>
<proteinExistence type="predicted"/>
<dbReference type="AlphaFoldDB" id="A0A0F9EV33"/>
<evidence type="ECO:0000313" key="1">
    <source>
        <dbReference type="EMBL" id="KKL77968.1"/>
    </source>
</evidence>
<feature type="non-terminal residue" evidence="1">
    <location>
        <position position="322"/>
    </location>
</feature>
<dbReference type="EMBL" id="LAZR01023598">
    <property type="protein sequence ID" value="KKL77968.1"/>
    <property type="molecule type" value="Genomic_DNA"/>
</dbReference>
<name>A0A0F9EV33_9ZZZZ</name>
<accession>A0A0F9EV33</accession>